<feature type="compositionally biased region" description="Basic and acidic residues" evidence="2">
    <location>
        <begin position="34"/>
        <end position="49"/>
    </location>
</feature>
<evidence type="ECO:0000313" key="4">
    <source>
        <dbReference type="Proteomes" id="UP000326759"/>
    </source>
</evidence>
<evidence type="ECO:0000256" key="2">
    <source>
        <dbReference type="SAM" id="MobiDB-lite"/>
    </source>
</evidence>
<dbReference type="EMBL" id="SEYY01019853">
    <property type="protein sequence ID" value="KAB7497846.1"/>
    <property type="molecule type" value="Genomic_DNA"/>
</dbReference>
<feature type="compositionally biased region" description="Basic residues" evidence="2">
    <location>
        <begin position="87"/>
        <end position="96"/>
    </location>
</feature>
<feature type="region of interest" description="Disordered" evidence="2">
    <location>
        <begin position="73"/>
        <end position="113"/>
    </location>
</feature>
<keyword evidence="1" id="KW-0175">Coiled coil</keyword>
<organism evidence="3 4">
    <name type="scientific">Armadillidium nasatum</name>
    <dbReference type="NCBI Taxonomy" id="96803"/>
    <lineage>
        <taxon>Eukaryota</taxon>
        <taxon>Metazoa</taxon>
        <taxon>Ecdysozoa</taxon>
        <taxon>Arthropoda</taxon>
        <taxon>Crustacea</taxon>
        <taxon>Multicrustacea</taxon>
        <taxon>Malacostraca</taxon>
        <taxon>Eumalacostraca</taxon>
        <taxon>Peracarida</taxon>
        <taxon>Isopoda</taxon>
        <taxon>Oniscidea</taxon>
        <taxon>Crinocheta</taxon>
        <taxon>Armadillidiidae</taxon>
        <taxon>Armadillidium</taxon>
    </lineage>
</organism>
<evidence type="ECO:0000313" key="3">
    <source>
        <dbReference type="EMBL" id="KAB7497846.1"/>
    </source>
</evidence>
<feature type="compositionally biased region" description="Acidic residues" evidence="2">
    <location>
        <begin position="262"/>
        <end position="271"/>
    </location>
</feature>
<comment type="caution">
    <text evidence="3">The sequence shown here is derived from an EMBL/GenBank/DDBJ whole genome shotgun (WGS) entry which is preliminary data.</text>
</comment>
<reference evidence="3 4" key="1">
    <citation type="journal article" date="2019" name="PLoS Biol.">
        <title>Sex chromosomes control vertical transmission of feminizing Wolbachia symbionts in an isopod.</title>
        <authorList>
            <person name="Becking T."/>
            <person name="Chebbi M.A."/>
            <person name="Giraud I."/>
            <person name="Moumen B."/>
            <person name="Laverre T."/>
            <person name="Caubet Y."/>
            <person name="Peccoud J."/>
            <person name="Gilbert C."/>
            <person name="Cordaux R."/>
        </authorList>
    </citation>
    <scope>NUCLEOTIDE SEQUENCE [LARGE SCALE GENOMIC DNA]</scope>
    <source>
        <strain evidence="3">ANa2</strain>
        <tissue evidence="3">Whole body excluding digestive tract and cuticle</tissue>
    </source>
</reference>
<feature type="compositionally biased region" description="Polar residues" evidence="2">
    <location>
        <begin position="209"/>
        <end position="227"/>
    </location>
</feature>
<feature type="region of interest" description="Disordered" evidence="2">
    <location>
        <begin position="1"/>
        <end position="52"/>
    </location>
</feature>
<protein>
    <submittedName>
        <fullName evidence="3">Uncharacterized protein</fullName>
    </submittedName>
</protein>
<proteinExistence type="predicted"/>
<gene>
    <name evidence="3" type="ORF">Anas_08774</name>
</gene>
<feature type="compositionally biased region" description="Polar residues" evidence="2">
    <location>
        <begin position="7"/>
        <end position="33"/>
    </location>
</feature>
<accession>A0A5N5SUD7</accession>
<dbReference type="AlphaFoldDB" id="A0A5N5SUD7"/>
<feature type="coiled-coil region" evidence="1">
    <location>
        <begin position="117"/>
        <end position="154"/>
    </location>
</feature>
<feature type="compositionally biased region" description="Basic and acidic residues" evidence="2">
    <location>
        <begin position="190"/>
        <end position="202"/>
    </location>
</feature>
<dbReference type="Proteomes" id="UP000326759">
    <property type="component" value="Unassembled WGS sequence"/>
</dbReference>
<feature type="compositionally biased region" description="Basic and acidic residues" evidence="2">
    <location>
        <begin position="97"/>
        <end position="113"/>
    </location>
</feature>
<sequence length="305" mass="34461">MKASSHGKISSQGTEPSVAVTTESSSVNNIVSQRESRLTKTRTRDRTSADENSIIGLRENISSGSILSYMPVGPSGYASQSLDRKGSGHKIKKSKSGKVEKTPMTKAESQKHRDKELLWLEKELHKIEREKQRLEREKEKFMEREARLEKMRHAMRQGPAEKKEIYIKTSTGEFRFEGISQTFTKKLYEWEERRGIRPESRSESSVVEMNQSSGTQATVSHQSSISLNDIDKEEDDNKASSEPTLSADEEVETPKCAVLVQMEEELVEESDSQVVKNETEGEVDPNYQDPYAPAEITRLIDSSGR</sequence>
<feature type="region of interest" description="Disordered" evidence="2">
    <location>
        <begin position="190"/>
        <end position="305"/>
    </location>
</feature>
<keyword evidence="4" id="KW-1185">Reference proteome</keyword>
<dbReference type="OrthoDB" id="6376173at2759"/>
<name>A0A5N5SUD7_9CRUS</name>
<evidence type="ECO:0000256" key="1">
    <source>
        <dbReference type="SAM" id="Coils"/>
    </source>
</evidence>